<evidence type="ECO:0000256" key="1">
    <source>
        <dbReference type="SAM" id="MobiDB-lite"/>
    </source>
</evidence>
<keyword evidence="2" id="KW-0472">Membrane</keyword>
<feature type="region of interest" description="Disordered" evidence="1">
    <location>
        <begin position="1"/>
        <end position="33"/>
    </location>
</feature>
<dbReference type="Proteomes" id="UP000239290">
    <property type="component" value="Unassembled WGS sequence"/>
</dbReference>
<sequence>MTAGLRDPRFPSSVPGAGPPNRHSTGSSPPQSAECAYLIPMTTPGWYPNPDGSNSFRYWDGRAWQQVADPTQAASTPPSQLSPPPPPTTTGWTPEQKRTNLRWWTGLTIVAVLLAIGAVGNAIKDPSSETQRTAPSAAPEPAPTEATTPAQMTTPAAVTTSAAEPAPLTFSESMVRARGVTKDDEGGQSNVRFVAGTEDPHQVEELQRQCVQHYLHTTKAAYCYGYANEADYALTTVEWTPEFDESIYGGGRPCWIAHGGQPLAGPPGTETTKSAHEYTTLGCPGSVRYPDEAPPAPAPPAATVPAHDPCALLDSDVLTAGGFSDRTGQSPGSPATSAHGDILATYSCGNSDGSVVVEVDLHNSPESAREDANFATSADQTFLIDGGTRVSFDANRGGAKIINTELGVSRTSWSNGPYAVLLEVMSDPVVPGLPANHPHERLDTMITSTVDHADGRLTNSSW</sequence>
<reference evidence="5" key="1">
    <citation type="submission" date="2018-02" db="EMBL/GenBank/DDBJ databases">
        <title>Draft genome sequencing of Rhodococcus opacus KU647198.</title>
        <authorList>
            <person name="Zheng B.-X."/>
        </authorList>
    </citation>
    <scope>NUCLEOTIDE SEQUENCE [LARGE SCALE GENOMIC DNA]</scope>
    <source>
        <strain evidence="5">04-OD7</strain>
    </source>
</reference>
<gene>
    <name evidence="4" type="ORF">C5613_41500</name>
</gene>
<comment type="caution">
    <text evidence="4">The sequence shown here is derived from an EMBL/GenBank/DDBJ whole genome shotgun (WGS) entry which is preliminary data.</text>
</comment>
<organism evidence="4 5">
    <name type="scientific">Rhodococcus opacus</name>
    <name type="common">Nocardia opaca</name>
    <dbReference type="NCBI Taxonomy" id="37919"/>
    <lineage>
        <taxon>Bacteria</taxon>
        <taxon>Bacillati</taxon>
        <taxon>Actinomycetota</taxon>
        <taxon>Actinomycetes</taxon>
        <taxon>Mycobacteriales</taxon>
        <taxon>Nocardiaceae</taxon>
        <taxon>Rhodococcus</taxon>
    </lineage>
</organism>
<evidence type="ECO:0000313" key="4">
    <source>
        <dbReference type="EMBL" id="PQP14011.1"/>
    </source>
</evidence>
<keyword evidence="2" id="KW-0812">Transmembrane</keyword>
<feature type="domain" description="DUF2510" evidence="3">
    <location>
        <begin position="44"/>
        <end position="74"/>
    </location>
</feature>
<keyword evidence="2" id="KW-1133">Transmembrane helix</keyword>
<name>A0A2S8IGX3_RHOOP</name>
<feature type="compositionally biased region" description="Low complexity" evidence="1">
    <location>
        <begin position="133"/>
        <end position="160"/>
    </location>
</feature>
<feature type="region of interest" description="Disordered" evidence="1">
    <location>
        <begin position="125"/>
        <end position="171"/>
    </location>
</feature>
<dbReference type="InterPro" id="IPR018929">
    <property type="entry name" value="DUF2510"/>
</dbReference>
<dbReference type="Pfam" id="PF10708">
    <property type="entry name" value="DUF2510"/>
    <property type="match status" value="1"/>
</dbReference>
<evidence type="ECO:0000313" key="5">
    <source>
        <dbReference type="Proteomes" id="UP000239290"/>
    </source>
</evidence>
<evidence type="ECO:0000256" key="2">
    <source>
        <dbReference type="SAM" id="Phobius"/>
    </source>
</evidence>
<proteinExistence type="predicted"/>
<evidence type="ECO:0000259" key="3">
    <source>
        <dbReference type="Pfam" id="PF10708"/>
    </source>
</evidence>
<feature type="transmembrane region" description="Helical" evidence="2">
    <location>
        <begin position="103"/>
        <end position="123"/>
    </location>
</feature>
<accession>A0A2S8IGX3</accession>
<protein>
    <recommendedName>
        <fullName evidence="3">DUF2510 domain-containing protein</fullName>
    </recommendedName>
</protein>
<feature type="compositionally biased region" description="Polar residues" evidence="1">
    <location>
        <begin position="22"/>
        <end position="31"/>
    </location>
</feature>
<dbReference type="EMBL" id="PUIO01000094">
    <property type="protein sequence ID" value="PQP14011.1"/>
    <property type="molecule type" value="Genomic_DNA"/>
</dbReference>
<dbReference type="AlphaFoldDB" id="A0A2S8IGX3"/>
<feature type="region of interest" description="Disordered" evidence="1">
    <location>
        <begin position="68"/>
        <end position="95"/>
    </location>
</feature>